<gene>
    <name evidence="2" type="ORF">MFIFM68171_05967</name>
</gene>
<accession>A0ABQ0GDB9</accession>
<evidence type="ECO:0000256" key="1">
    <source>
        <dbReference type="SAM" id="MobiDB-lite"/>
    </source>
</evidence>
<sequence>MSNNPRTPGRWKKAVELQFPKIEPSNILLSHLSRKNPASGLTFGDFLCLKVLWKELKAPEFQLKDYVDEVSIATAKELLTTGQCTEFYDHVVSESKQQKRYSEDSIFALVSLYMDLVTDLDASLAPEFPKAGRGRAFTDEVSQLVDEISKMSLLADDDTAEAPETPGPYSDAHTPLDMTPTPTTGPEGWSPAQPSELVPSEDEILVNMALVLLLNALTERKADVRSRGYRWLPNRDVYKILTSSPAGASARDHKLLEARTDGCLRHTAHNLSAALLEVKPFARQMHIYTLMYSKSPPYSEFGQLRCDKKGFKRRLLCSQDHSEIYITIAEYDGKYEAHLNSGGGPPPIPLKDKLRARGRDGNFDPSAVDEYSGFLLMTCYGPWRVNSQNDLKSVCETFLALSIYLTRR</sequence>
<feature type="region of interest" description="Disordered" evidence="1">
    <location>
        <begin position="155"/>
        <end position="195"/>
    </location>
</feature>
<dbReference type="EMBL" id="BAAFSV010000003">
    <property type="protein sequence ID" value="GAB1315757.1"/>
    <property type="molecule type" value="Genomic_DNA"/>
</dbReference>
<keyword evidence="3" id="KW-1185">Reference proteome</keyword>
<organism evidence="2 3">
    <name type="scientific">Madurella fahalii</name>
    <dbReference type="NCBI Taxonomy" id="1157608"/>
    <lineage>
        <taxon>Eukaryota</taxon>
        <taxon>Fungi</taxon>
        <taxon>Dikarya</taxon>
        <taxon>Ascomycota</taxon>
        <taxon>Pezizomycotina</taxon>
        <taxon>Sordariomycetes</taxon>
        <taxon>Sordariomycetidae</taxon>
        <taxon>Sordariales</taxon>
        <taxon>Sordariales incertae sedis</taxon>
        <taxon>Madurella</taxon>
    </lineage>
</organism>
<name>A0ABQ0GDB9_9PEZI</name>
<reference evidence="2 3" key="1">
    <citation type="submission" date="2024-09" db="EMBL/GenBank/DDBJ databases">
        <title>Itraconazole resistance in Madurella fahalii resulting from another homologue of gene encoding cytochrome P450 14-alpha sterol demethylase (CYP51).</title>
        <authorList>
            <person name="Yoshioka I."/>
            <person name="Fahal A.H."/>
            <person name="Kaneko S."/>
            <person name="Yaguchi T."/>
        </authorList>
    </citation>
    <scope>NUCLEOTIDE SEQUENCE [LARGE SCALE GENOMIC DNA]</scope>
    <source>
        <strain evidence="2 3">IFM 68171</strain>
    </source>
</reference>
<protein>
    <submittedName>
        <fullName evidence="2">Uncharacterized protein</fullName>
    </submittedName>
</protein>
<dbReference type="RefSeq" id="XP_070917488.1">
    <property type="nucleotide sequence ID" value="XM_071061387.1"/>
</dbReference>
<evidence type="ECO:0000313" key="2">
    <source>
        <dbReference type="EMBL" id="GAB1315757.1"/>
    </source>
</evidence>
<comment type="caution">
    <text evidence="2">The sequence shown here is derived from an EMBL/GenBank/DDBJ whole genome shotgun (WGS) entry which is preliminary data.</text>
</comment>
<dbReference type="Proteomes" id="UP001628179">
    <property type="component" value="Unassembled WGS sequence"/>
</dbReference>
<dbReference type="GeneID" id="98176710"/>
<proteinExistence type="predicted"/>
<evidence type="ECO:0000313" key="3">
    <source>
        <dbReference type="Proteomes" id="UP001628179"/>
    </source>
</evidence>